<dbReference type="EMBL" id="AP017369">
    <property type="protein sequence ID" value="BAU96168.1"/>
    <property type="molecule type" value="Genomic_DNA"/>
</dbReference>
<evidence type="ECO:0000313" key="1">
    <source>
        <dbReference type="EMBL" id="BAU96168.1"/>
    </source>
</evidence>
<dbReference type="Proteomes" id="UP000218244">
    <property type="component" value="Chromosome"/>
</dbReference>
<evidence type="ECO:0000313" key="2">
    <source>
        <dbReference type="Proteomes" id="UP000218244"/>
    </source>
</evidence>
<dbReference type="KEGG" id="csur:N24_1906"/>
<keyword evidence="2" id="KW-1185">Reference proteome</keyword>
<reference evidence="1 2" key="1">
    <citation type="submission" date="2016-02" db="EMBL/GenBank/DDBJ databases">
        <title>Corynebacterium glutamicum N24 whole genome sequencing project.</title>
        <authorList>
            <person name="Matsutani M."/>
            <person name="Nangtapong N."/>
            <person name="Yakushi T."/>
            <person name="Matsushita K."/>
        </authorList>
    </citation>
    <scope>NUCLEOTIDE SEQUENCE [LARGE SCALE GENOMIC DNA]</scope>
    <source>
        <strain evidence="1 2">N24</strain>
    </source>
</reference>
<accession>A0A161JNU8</accession>
<gene>
    <name evidence="1" type="ORF">N24_1906</name>
</gene>
<organism evidence="1 2">
    <name type="scientific">Corynebacterium suranareeae</name>
    <dbReference type="NCBI Taxonomy" id="2506452"/>
    <lineage>
        <taxon>Bacteria</taxon>
        <taxon>Bacillati</taxon>
        <taxon>Actinomycetota</taxon>
        <taxon>Actinomycetes</taxon>
        <taxon>Mycobacteriales</taxon>
        <taxon>Corynebacteriaceae</taxon>
        <taxon>Corynebacterium</taxon>
    </lineage>
</organism>
<proteinExistence type="predicted"/>
<name>A0A161JNU8_9CORY</name>
<protein>
    <submittedName>
        <fullName evidence="1">Uncharacterized protein</fullName>
    </submittedName>
</protein>
<sequence length="35" mass="3839">MLANRVHELDKEVEQAIGVIQKGAESIGAKNTFEL</sequence>
<dbReference type="AlphaFoldDB" id="A0A161JNU8"/>